<reference evidence="2" key="1">
    <citation type="journal article" date="2019" name="Int. J. Syst. Evol. Microbiol.">
        <title>The Global Catalogue of Microorganisms (GCM) 10K type strain sequencing project: providing services to taxonomists for standard genome sequencing and annotation.</title>
        <authorList>
            <consortium name="The Broad Institute Genomics Platform"/>
            <consortium name="The Broad Institute Genome Sequencing Center for Infectious Disease"/>
            <person name="Wu L."/>
            <person name="Ma J."/>
        </authorList>
    </citation>
    <scope>NUCLEOTIDE SEQUENCE [LARGE SCALE GENOMIC DNA]</scope>
    <source>
        <strain evidence="2">CGMCC 4.7680</strain>
    </source>
</reference>
<protein>
    <submittedName>
        <fullName evidence="1">Uncharacterized protein</fullName>
    </submittedName>
</protein>
<comment type="caution">
    <text evidence="1">The sequence shown here is derived from an EMBL/GenBank/DDBJ whole genome shotgun (WGS) entry which is preliminary data.</text>
</comment>
<organism evidence="1 2">
    <name type="scientific">Amycolatopsis bullii</name>
    <dbReference type="NCBI Taxonomy" id="941987"/>
    <lineage>
        <taxon>Bacteria</taxon>
        <taxon>Bacillati</taxon>
        <taxon>Actinomycetota</taxon>
        <taxon>Actinomycetes</taxon>
        <taxon>Pseudonocardiales</taxon>
        <taxon>Pseudonocardiaceae</taxon>
        <taxon>Amycolatopsis</taxon>
    </lineage>
</organism>
<accession>A0ABQ3KLI1</accession>
<sequence>MKERPTVSRPREFPRFLDEWREANGESFTPLNYLNQPEAVPFVIAAQWLFVPDFAEYRGGIFRTELPQGLTEDTTAILDQWFGKFGGDVAKVERIANQLTLWDLFAAADVEPHDEELRQLARSIGRSWDALLKAEFPDRGFLVDVYDEDGSYGPQVTFSTVSRA</sequence>
<evidence type="ECO:0000313" key="2">
    <source>
        <dbReference type="Proteomes" id="UP000649955"/>
    </source>
</evidence>
<name>A0ABQ3KLI1_9PSEU</name>
<evidence type="ECO:0000313" key="1">
    <source>
        <dbReference type="EMBL" id="GHG33349.1"/>
    </source>
</evidence>
<proteinExistence type="predicted"/>
<dbReference type="RefSeq" id="WP_191314856.1">
    <property type="nucleotide sequence ID" value="NZ_BNAW01000036.1"/>
</dbReference>
<keyword evidence="2" id="KW-1185">Reference proteome</keyword>
<dbReference type="Proteomes" id="UP000649955">
    <property type="component" value="Unassembled WGS sequence"/>
</dbReference>
<gene>
    <name evidence="1" type="ORF">GCM10017567_62020</name>
</gene>
<dbReference type="EMBL" id="BNAW01000036">
    <property type="protein sequence ID" value="GHG33349.1"/>
    <property type="molecule type" value="Genomic_DNA"/>
</dbReference>